<sequence>MTRIMVAGSGHAGLGVATGLLAAGVDVDVFTTHTTEELLGGHPRLTQLTFPTVHAAEKKAGLDLWEQISPVFSTIGFTVAPGQGETQSFVGHQRQLGTAVDHRAKTAYWLQEVERRKGRIHVKTVTREDLFWFANSGMYDLAIVATGDSDPHLAPLFPAQPQERPATVRAVIQAHFEGSPPGPDVQVTTTPGGEIFCYQVLTANGSATYPEVYPGTAVQIYARAGGPLDPATENIEPGQRPENLQRIGDFAHQVLATYTPELAEWCAGADLVPRSQLLRYVHPVVRQPVVTVGTTPVLGVGDAVLTVDPTSGQGANASTLAATTVVDKITERLAQGGALADTHFLTSAYGAYYAAHGRYTSVFNSLVTDFWSGTLPPHMGERFGRNFSDQAQADRMVVGWDDPSTLGWLLNP</sequence>
<evidence type="ECO:0000313" key="1">
    <source>
        <dbReference type="EMBL" id="NKY96744.1"/>
    </source>
</evidence>
<dbReference type="SUPFAM" id="SSF51905">
    <property type="entry name" value="FAD/NAD(P)-binding domain"/>
    <property type="match status" value="1"/>
</dbReference>
<dbReference type="Gene3D" id="3.50.50.60">
    <property type="entry name" value="FAD/NAD(P)-binding domain"/>
    <property type="match status" value="3"/>
</dbReference>
<name>A0A7X6RNI7_9ACTN</name>
<keyword evidence="2" id="KW-1185">Reference proteome</keyword>
<dbReference type="InterPro" id="IPR036188">
    <property type="entry name" value="FAD/NAD-bd_sf"/>
</dbReference>
<reference evidence="1 2" key="1">
    <citation type="submission" date="2020-04" db="EMBL/GenBank/DDBJ databases">
        <title>MicrobeNet Type strains.</title>
        <authorList>
            <person name="Nicholson A.C."/>
        </authorList>
    </citation>
    <scope>NUCLEOTIDE SEQUENCE [LARGE SCALE GENOMIC DNA]</scope>
    <source>
        <strain evidence="1 2">ATCC 23612</strain>
    </source>
</reference>
<accession>A0A7X6RNI7</accession>
<protein>
    <submittedName>
        <fullName evidence="1">Uncharacterized protein</fullName>
    </submittedName>
</protein>
<dbReference type="Proteomes" id="UP000553209">
    <property type="component" value="Unassembled WGS sequence"/>
</dbReference>
<proteinExistence type="predicted"/>
<dbReference type="RefSeq" id="WP_061080305.1">
    <property type="nucleotide sequence ID" value="NZ_JAAXPG010000002.1"/>
</dbReference>
<comment type="caution">
    <text evidence="1">The sequence shown here is derived from an EMBL/GenBank/DDBJ whole genome shotgun (WGS) entry which is preliminary data.</text>
</comment>
<dbReference type="PRINTS" id="PR00420">
    <property type="entry name" value="RNGMNOXGNASE"/>
</dbReference>
<dbReference type="EMBL" id="JAAXPG010000002">
    <property type="protein sequence ID" value="NKY96744.1"/>
    <property type="molecule type" value="Genomic_DNA"/>
</dbReference>
<organism evidence="1 2">
    <name type="scientific">Nocardiopsis alborubida</name>
    <dbReference type="NCBI Taxonomy" id="146802"/>
    <lineage>
        <taxon>Bacteria</taxon>
        <taxon>Bacillati</taxon>
        <taxon>Actinomycetota</taxon>
        <taxon>Actinomycetes</taxon>
        <taxon>Streptosporangiales</taxon>
        <taxon>Nocardiopsidaceae</taxon>
        <taxon>Nocardiopsis</taxon>
    </lineage>
</organism>
<dbReference type="AlphaFoldDB" id="A0A7X6RNI7"/>
<evidence type="ECO:0000313" key="2">
    <source>
        <dbReference type="Proteomes" id="UP000553209"/>
    </source>
</evidence>
<gene>
    <name evidence="1" type="ORF">HGB44_03505</name>
</gene>